<dbReference type="AlphaFoldDB" id="A0A7H1KNR7"/>
<evidence type="ECO:0000313" key="5">
    <source>
        <dbReference type="EMBL" id="QNT35581.1"/>
    </source>
</evidence>
<evidence type="ECO:0000256" key="2">
    <source>
        <dbReference type="ARBA" id="ARBA00022980"/>
    </source>
</evidence>
<evidence type="ECO:0000256" key="4">
    <source>
        <dbReference type="HAMAP-Rule" id="MF_00374"/>
    </source>
</evidence>
<comment type="similarity">
    <text evidence="1 4">Belongs to the universal ribosomal protein uL29 family.</text>
</comment>
<evidence type="ECO:0000256" key="3">
    <source>
        <dbReference type="ARBA" id="ARBA00023274"/>
    </source>
</evidence>
<dbReference type="Pfam" id="PF00831">
    <property type="entry name" value="Ribosomal_L29"/>
    <property type="match status" value="1"/>
</dbReference>
<dbReference type="GO" id="GO:0005840">
    <property type="term" value="C:ribosome"/>
    <property type="evidence" value="ECO:0007669"/>
    <property type="project" value="UniProtKB-KW"/>
</dbReference>
<sequence length="66" mass="7219">MATLRSEEIRNMSPQEMLDELDSLRAELIGERALASAGGAPENPGLIGGLRRSIARIMTIQRERGL</sequence>
<proteinExistence type="inferred from homology"/>
<name>A0A7H1KNR7_9EURY</name>
<evidence type="ECO:0000256" key="1">
    <source>
        <dbReference type="ARBA" id="ARBA00009254"/>
    </source>
</evidence>
<dbReference type="CDD" id="cd00427">
    <property type="entry name" value="Ribosomal_L29_HIP"/>
    <property type="match status" value="1"/>
</dbReference>
<dbReference type="HAMAP" id="MF_00374">
    <property type="entry name" value="Ribosomal_uL29"/>
    <property type="match status" value="1"/>
</dbReference>
<dbReference type="NCBIfam" id="TIGR00012">
    <property type="entry name" value="L29"/>
    <property type="match status" value="1"/>
</dbReference>
<dbReference type="PROSITE" id="PS00579">
    <property type="entry name" value="RIBOSOMAL_L29"/>
    <property type="match status" value="1"/>
</dbReference>
<dbReference type="GO" id="GO:0006412">
    <property type="term" value="P:translation"/>
    <property type="evidence" value="ECO:0007669"/>
    <property type="project" value="UniProtKB-UniRule"/>
</dbReference>
<dbReference type="GO" id="GO:1990904">
    <property type="term" value="C:ribonucleoprotein complex"/>
    <property type="evidence" value="ECO:0007669"/>
    <property type="project" value="UniProtKB-KW"/>
</dbReference>
<dbReference type="Gene3D" id="1.10.287.310">
    <property type="match status" value="1"/>
</dbReference>
<keyword evidence="2 4" id="KW-0689">Ribosomal protein</keyword>
<gene>
    <name evidence="4" type="primary">rpl29</name>
    <name evidence="5" type="ORF">HCAOCCDF_00029</name>
</gene>
<keyword evidence="3 4" id="KW-0687">Ribonucleoprotein</keyword>
<dbReference type="InterPro" id="IPR036049">
    <property type="entry name" value="Ribosomal_uL29_sf"/>
</dbReference>
<dbReference type="InterPro" id="IPR001854">
    <property type="entry name" value="Ribosomal_uL29"/>
</dbReference>
<dbReference type="GO" id="GO:0003735">
    <property type="term" value="F:structural constituent of ribosome"/>
    <property type="evidence" value="ECO:0007669"/>
    <property type="project" value="InterPro"/>
</dbReference>
<reference evidence="5" key="1">
    <citation type="submission" date="2020-07" db="EMBL/GenBank/DDBJ databases">
        <title>Unique genomic features of the anaerobic methanotrophic archaea.</title>
        <authorList>
            <person name="Chadwick G.L."/>
            <person name="Skennerton C.T."/>
            <person name="Laso-Perez R."/>
            <person name="Leu A.O."/>
            <person name="Speth D.R."/>
            <person name="Yu H."/>
            <person name="Morgan-Lang C."/>
            <person name="Hatzenpichler R."/>
            <person name="Goudeau D."/>
            <person name="Malmstrom R."/>
            <person name="Brazelton W.J."/>
            <person name="Woyke T."/>
            <person name="Hallam S.J."/>
            <person name="Tyson G.W."/>
            <person name="Wegener G."/>
            <person name="Boetius A."/>
            <person name="Orphan V."/>
        </authorList>
    </citation>
    <scope>NUCLEOTIDE SEQUENCE</scope>
</reference>
<dbReference type="InterPro" id="IPR018254">
    <property type="entry name" value="Ribosomal_uL29_CS"/>
</dbReference>
<accession>A0A7H1KNR7</accession>
<dbReference type="EMBL" id="MT776526">
    <property type="protein sequence ID" value="QNT35581.1"/>
    <property type="molecule type" value="Genomic_DNA"/>
</dbReference>
<dbReference type="SUPFAM" id="SSF46561">
    <property type="entry name" value="Ribosomal protein L29 (L29p)"/>
    <property type="match status" value="1"/>
</dbReference>
<organism evidence="5">
    <name type="scientific">uncultured Methanosarcinales archaeon</name>
    <dbReference type="NCBI Taxonomy" id="183757"/>
    <lineage>
        <taxon>Archaea</taxon>
        <taxon>Methanobacteriati</taxon>
        <taxon>Methanobacteriota</taxon>
        <taxon>Stenosarchaea group</taxon>
        <taxon>Methanomicrobia</taxon>
        <taxon>Methanosarcinales</taxon>
        <taxon>environmental samples</taxon>
    </lineage>
</organism>
<protein>
    <recommendedName>
        <fullName evidence="4">Large ribosomal subunit protein uL29</fullName>
    </recommendedName>
</protein>